<dbReference type="CDD" id="cd14295">
    <property type="entry name" value="UBA1_atUBP14"/>
    <property type="match status" value="1"/>
</dbReference>
<keyword evidence="10" id="KW-0862">Zinc</keyword>
<keyword evidence="4" id="KW-0479">Metal-binding</keyword>
<evidence type="ECO:0000256" key="4">
    <source>
        <dbReference type="ARBA" id="ARBA00022723"/>
    </source>
</evidence>
<dbReference type="SUPFAM" id="SSF46934">
    <property type="entry name" value="UBA-like"/>
    <property type="match status" value="1"/>
</dbReference>
<dbReference type="EMBL" id="CP144694">
    <property type="protein sequence ID" value="WVZ03954.1"/>
    <property type="molecule type" value="Genomic_DNA"/>
</dbReference>
<evidence type="ECO:0000313" key="14">
    <source>
        <dbReference type="EMBL" id="WVZ03954.1"/>
    </source>
</evidence>
<evidence type="ECO:0000256" key="3">
    <source>
        <dbReference type="ARBA" id="ARBA00022670"/>
    </source>
</evidence>
<feature type="domain" description="UBA" evidence="12">
    <location>
        <begin position="415"/>
        <end position="455"/>
    </location>
</feature>
<keyword evidence="6" id="KW-0863">Zinc-finger</keyword>
<dbReference type="CDD" id="cd02658">
    <property type="entry name" value="Peptidase_C19B"/>
    <property type="match status" value="1"/>
</dbReference>
<dbReference type="FunFam" id="1.10.8.10:FF:000086">
    <property type="entry name" value="Ubiquitin carboxyl-terminal hydrolase"/>
    <property type="match status" value="1"/>
</dbReference>
<dbReference type="GO" id="GO:0008270">
    <property type="term" value="F:zinc ion binding"/>
    <property type="evidence" value="ECO:0007669"/>
    <property type="project" value="UniProtKB-KW"/>
</dbReference>
<dbReference type="Pfam" id="PF00627">
    <property type="entry name" value="UBA"/>
    <property type="match status" value="2"/>
</dbReference>
<dbReference type="InterPro" id="IPR015940">
    <property type="entry name" value="UBA"/>
</dbReference>
<dbReference type="InterPro" id="IPR038765">
    <property type="entry name" value="Papain-like_cys_pep_sf"/>
</dbReference>
<dbReference type="GO" id="GO:0006508">
    <property type="term" value="P:proteolysis"/>
    <property type="evidence" value="ECO:0007669"/>
    <property type="project" value="UniProtKB-KW"/>
</dbReference>
<keyword evidence="5" id="KW-0677">Repeat</keyword>
<evidence type="ECO:0000313" key="15">
    <source>
        <dbReference type="Proteomes" id="UP001374535"/>
    </source>
</evidence>
<evidence type="ECO:0000256" key="2">
    <source>
        <dbReference type="ARBA" id="ARBA00009085"/>
    </source>
</evidence>
<dbReference type="GO" id="GO:0004843">
    <property type="term" value="F:cysteine-type deubiquitinase activity"/>
    <property type="evidence" value="ECO:0007669"/>
    <property type="project" value="UniProtKB-UniRule"/>
</dbReference>
<dbReference type="Gene3D" id="3.90.70.10">
    <property type="entry name" value="Cysteine proteinases"/>
    <property type="match status" value="1"/>
</dbReference>
<dbReference type="Pfam" id="PF00443">
    <property type="entry name" value="UCH"/>
    <property type="match status" value="1"/>
</dbReference>
<sequence length="603" mass="67248">MSFSYVQTEMTTAERELDQNTNFDWNRIQESGQEVYPIFGPGYTGLVNIGNSCYMAANMQVVFSTRSFISRYYSSQSLKKAFERSPADPTVDLNMQLTKLAHGLLSGKYSVPAFENDEKENTVTSTTTAKQEGIRPRMFKSVIAASHPEFSSTRQQDALEFFLHFIDQVERANTGKIELDPSRSFKFGIEDRILCSSGKVTYNRRNDYILSLNIPLREATNKGELESFQKLKEERLAEGKEINADEIVRPRVPLETCLANFSAPEEIHDFYSTALKTKTTALKTAGLTSFPDYLVLHMRRFVMEAGWVPKKLDVYIDVPDIIDISHMRSKGHQPGEELLPDGVPDEEDSNKMWANEEIVAQLVSMGFNHLHCQKAAINTSNVGVEEAMNWLLSHMEDPDIDLPISKGHGSETSTIVDQSKVDTLISFGFQEEIARKALEASGGDIEKATDWIFNNPNASVSSMDATPSTAASTSNDVDLPDGGGRYRLMGIVSHSGTSTLCGHYVAHVLKDGRWALIAEYTVVGVEQGEYFNHVDMSPTSADVIIFATLVLVACSMETLEGPKDITNKSQFECSNCRFLFVVTPENELLRYASSLKFLLYSSS</sequence>
<dbReference type="InterPro" id="IPR028889">
    <property type="entry name" value="USP"/>
</dbReference>
<proteinExistence type="inferred from homology"/>
<name>A0AAQ3RQG1_VIGMU</name>
<feature type="domain" description="USP" evidence="13">
    <location>
        <begin position="44"/>
        <end position="549"/>
    </location>
</feature>
<evidence type="ECO:0000256" key="5">
    <source>
        <dbReference type="ARBA" id="ARBA00022737"/>
    </source>
</evidence>
<dbReference type="CDD" id="cd14388">
    <property type="entry name" value="UBA2_atUBP14"/>
    <property type="match status" value="1"/>
</dbReference>
<dbReference type="FunFam" id="1.10.8.10:FF:000103">
    <property type="entry name" value="Ubiquitin carboxyl-terminal hydrolase"/>
    <property type="match status" value="1"/>
</dbReference>
<comment type="similarity">
    <text evidence="2 11">Belongs to the peptidase C19 family.</text>
</comment>
<evidence type="ECO:0000259" key="12">
    <source>
        <dbReference type="PROSITE" id="PS50030"/>
    </source>
</evidence>
<evidence type="ECO:0000256" key="1">
    <source>
        <dbReference type="ARBA" id="ARBA00000707"/>
    </source>
</evidence>
<keyword evidence="9 11" id="KW-0788">Thiol protease</keyword>
<dbReference type="PROSITE" id="PS00972">
    <property type="entry name" value="USP_1"/>
    <property type="match status" value="1"/>
</dbReference>
<keyword evidence="3 11" id="KW-0645">Protease</keyword>
<evidence type="ECO:0000256" key="10">
    <source>
        <dbReference type="ARBA" id="ARBA00022833"/>
    </source>
</evidence>
<reference evidence="14 15" key="1">
    <citation type="journal article" date="2023" name="Life. Sci Alliance">
        <title>Evolutionary insights into 3D genome organization and epigenetic landscape of Vigna mungo.</title>
        <authorList>
            <person name="Junaid A."/>
            <person name="Singh B."/>
            <person name="Bhatia S."/>
        </authorList>
    </citation>
    <scope>NUCLEOTIDE SEQUENCE [LARGE SCALE GENOMIC DNA]</scope>
    <source>
        <strain evidence="14">Urdbean</strain>
    </source>
</reference>
<comment type="catalytic activity">
    <reaction evidence="1 11">
        <text>Thiol-dependent hydrolysis of ester, thioester, amide, peptide and isopeptide bonds formed by the C-terminal Gly of ubiquitin (a 76-residue protein attached to proteins as an intracellular targeting signal).</text>
        <dbReference type="EC" id="3.4.19.12"/>
    </reaction>
</comment>
<dbReference type="GO" id="GO:0016579">
    <property type="term" value="P:protein deubiquitination"/>
    <property type="evidence" value="ECO:0007669"/>
    <property type="project" value="InterPro"/>
</dbReference>
<evidence type="ECO:0000256" key="7">
    <source>
        <dbReference type="ARBA" id="ARBA00022786"/>
    </source>
</evidence>
<dbReference type="Proteomes" id="UP001374535">
    <property type="component" value="Chromosome 7"/>
</dbReference>
<dbReference type="AlphaFoldDB" id="A0AAQ3RQG1"/>
<dbReference type="SMART" id="SM00165">
    <property type="entry name" value="UBA"/>
    <property type="match status" value="2"/>
</dbReference>
<evidence type="ECO:0000256" key="9">
    <source>
        <dbReference type="ARBA" id="ARBA00022807"/>
    </source>
</evidence>
<dbReference type="InterPro" id="IPR001394">
    <property type="entry name" value="Peptidase_C19_UCH"/>
</dbReference>
<dbReference type="PROSITE" id="PS50235">
    <property type="entry name" value="USP_3"/>
    <property type="match status" value="1"/>
</dbReference>
<feature type="domain" description="UBA" evidence="12">
    <location>
        <begin position="353"/>
        <end position="394"/>
    </location>
</feature>
<dbReference type="InterPro" id="IPR018200">
    <property type="entry name" value="USP_CS"/>
</dbReference>
<dbReference type="PROSITE" id="PS50030">
    <property type="entry name" value="UBA"/>
    <property type="match status" value="2"/>
</dbReference>
<keyword evidence="15" id="KW-1185">Reference proteome</keyword>
<dbReference type="PROSITE" id="PS00973">
    <property type="entry name" value="USP_2"/>
    <property type="match status" value="1"/>
</dbReference>
<organism evidence="14 15">
    <name type="scientific">Vigna mungo</name>
    <name type="common">Black gram</name>
    <name type="synonym">Phaseolus mungo</name>
    <dbReference type="NCBI Taxonomy" id="3915"/>
    <lineage>
        <taxon>Eukaryota</taxon>
        <taxon>Viridiplantae</taxon>
        <taxon>Streptophyta</taxon>
        <taxon>Embryophyta</taxon>
        <taxon>Tracheophyta</taxon>
        <taxon>Spermatophyta</taxon>
        <taxon>Magnoliopsida</taxon>
        <taxon>eudicotyledons</taxon>
        <taxon>Gunneridae</taxon>
        <taxon>Pentapetalae</taxon>
        <taxon>rosids</taxon>
        <taxon>fabids</taxon>
        <taxon>Fabales</taxon>
        <taxon>Fabaceae</taxon>
        <taxon>Papilionoideae</taxon>
        <taxon>50 kb inversion clade</taxon>
        <taxon>NPAAA clade</taxon>
        <taxon>indigoferoid/millettioid clade</taxon>
        <taxon>Phaseoleae</taxon>
        <taxon>Vigna</taxon>
    </lineage>
</organism>
<keyword evidence="7 11" id="KW-0833">Ubl conjugation pathway</keyword>
<gene>
    <name evidence="14" type="ORF">V8G54_024760</name>
</gene>
<evidence type="ECO:0000256" key="11">
    <source>
        <dbReference type="RuleBase" id="RU366025"/>
    </source>
</evidence>
<evidence type="ECO:0000259" key="13">
    <source>
        <dbReference type="PROSITE" id="PS50235"/>
    </source>
</evidence>
<protein>
    <recommendedName>
        <fullName evidence="11">Ubiquitin carboxyl-terminal hydrolase</fullName>
        <ecNumber evidence="11">3.4.19.12</ecNumber>
    </recommendedName>
</protein>
<dbReference type="Gene3D" id="1.10.8.10">
    <property type="entry name" value="DNA helicase RuvA subunit, C-terminal domain"/>
    <property type="match status" value="2"/>
</dbReference>
<evidence type="ECO:0000256" key="6">
    <source>
        <dbReference type="ARBA" id="ARBA00022771"/>
    </source>
</evidence>
<dbReference type="InterPro" id="IPR050185">
    <property type="entry name" value="Ub_carboxyl-term_hydrolase"/>
</dbReference>
<dbReference type="PANTHER" id="PTHR21646:SF10">
    <property type="entry name" value="UBIQUITIN CARBOXYL-TERMINAL HYDROLASE 14"/>
    <property type="match status" value="1"/>
</dbReference>
<dbReference type="FunFam" id="3.90.70.10:FF:000099">
    <property type="entry name" value="Ubiquitin carboxyl-terminal hydrolase"/>
    <property type="match status" value="1"/>
</dbReference>
<dbReference type="PANTHER" id="PTHR21646">
    <property type="entry name" value="UBIQUITIN CARBOXYL-TERMINAL HYDROLASE"/>
    <property type="match status" value="1"/>
</dbReference>
<dbReference type="SUPFAM" id="SSF54001">
    <property type="entry name" value="Cysteine proteinases"/>
    <property type="match status" value="1"/>
</dbReference>
<dbReference type="InterPro" id="IPR009060">
    <property type="entry name" value="UBA-like_sf"/>
</dbReference>
<accession>A0AAQ3RQG1</accession>
<comment type="function">
    <text evidence="11">Recognizes and hydrolyzes the peptide bond at the C-terminal Gly of ubiquitin. Involved in the processing of poly-ubiquitin precursors as well as that of ubiquitinated proteins.</text>
</comment>
<dbReference type="EC" id="3.4.19.12" evidence="11"/>
<keyword evidence="8 11" id="KW-0378">Hydrolase</keyword>
<evidence type="ECO:0000256" key="8">
    <source>
        <dbReference type="ARBA" id="ARBA00022801"/>
    </source>
</evidence>